<evidence type="ECO:0000256" key="2">
    <source>
        <dbReference type="ARBA" id="ARBA00010413"/>
    </source>
</evidence>
<evidence type="ECO:0000256" key="10">
    <source>
        <dbReference type="PIRSR" id="PIRSR605076-2"/>
    </source>
</evidence>
<gene>
    <name evidence="14" type="primary">LOC102831413</name>
</gene>
<evidence type="ECO:0000313" key="14">
    <source>
        <dbReference type="RefSeq" id="XP_006871614.1"/>
    </source>
</evidence>
<dbReference type="InterPro" id="IPR005076">
    <property type="entry name" value="Glyco_trans_6"/>
</dbReference>
<dbReference type="GeneID" id="102831413"/>
<feature type="binding site" evidence="10">
    <location>
        <position position="234"/>
    </location>
    <ligand>
        <name>an alpha-L-fucosyl-(1-&gt;2)-beta-D-galactosyl derivative</name>
        <dbReference type="ChEBI" id="CHEBI:140327"/>
    </ligand>
</feature>
<keyword evidence="7 12" id="KW-1133">Transmembrane helix</keyword>
<dbReference type="GO" id="GO:0004380">
    <property type="term" value="F:glycoprotein-fucosylgalactoside alpha-N-acetylgalactosaminyltransferase activity"/>
    <property type="evidence" value="ECO:0007669"/>
    <property type="project" value="TreeGrafter"/>
</dbReference>
<dbReference type="CDD" id="cd02515">
    <property type="entry name" value="Glyco_transf_6"/>
    <property type="match status" value="1"/>
</dbReference>
<evidence type="ECO:0000256" key="11">
    <source>
        <dbReference type="PIRSR" id="PIRSR605076-3"/>
    </source>
</evidence>
<dbReference type="GO" id="GO:0031982">
    <property type="term" value="C:vesicle"/>
    <property type="evidence" value="ECO:0007669"/>
    <property type="project" value="TreeGrafter"/>
</dbReference>
<evidence type="ECO:0000256" key="9">
    <source>
        <dbReference type="PIRSR" id="PIRSR605076-1"/>
    </source>
</evidence>
<proteinExistence type="inferred from homology"/>
<dbReference type="GO" id="GO:0016020">
    <property type="term" value="C:membrane"/>
    <property type="evidence" value="ECO:0007669"/>
    <property type="project" value="UniProtKB-SubCell"/>
</dbReference>
<organism evidence="13 14">
    <name type="scientific">Chrysochloris asiatica</name>
    <name type="common">Cape golden mole</name>
    <dbReference type="NCBI Taxonomy" id="185453"/>
    <lineage>
        <taxon>Eukaryota</taxon>
        <taxon>Metazoa</taxon>
        <taxon>Chordata</taxon>
        <taxon>Craniata</taxon>
        <taxon>Vertebrata</taxon>
        <taxon>Euteleostomi</taxon>
        <taxon>Mammalia</taxon>
        <taxon>Eutheria</taxon>
        <taxon>Afrotheria</taxon>
        <taxon>Chrysochloridae</taxon>
        <taxon>Chrysochlorinae</taxon>
        <taxon>Chrysochloris</taxon>
    </lineage>
</organism>
<dbReference type="GO" id="GO:0046872">
    <property type="term" value="F:metal ion binding"/>
    <property type="evidence" value="ECO:0007669"/>
    <property type="project" value="UniProtKB-KW"/>
</dbReference>
<feature type="transmembrane region" description="Helical" evidence="12">
    <location>
        <begin position="15"/>
        <end position="35"/>
    </location>
</feature>
<evidence type="ECO:0000256" key="3">
    <source>
        <dbReference type="ARBA" id="ARBA00022676"/>
    </source>
</evidence>
<feature type="binding site" evidence="10">
    <location>
        <position position="327"/>
    </location>
    <ligand>
        <name>an alpha-L-fucosyl-(1-&gt;2)-beta-D-galactosyl derivative</name>
        <dbReference type="ChEBI" id="CHEBI:140327"/>
    </ligand>
</feature>
<feature type="binding site" evidence="11">
    <location>
        <position position="214"/>
    </location>
    <ligand>
        <name>Mn(2+)</name>
        <dbReference type="ChEBI" id="CHEBI:29035"/>
    </ligand>
</feature>
<keyword evidence="8 12" id="KW-0472">Membrane</keyword>
<keyword evidence="4" id="KW-0808">Transferase</keyword>
<evidence type="ECO:0000256" key="6">
    <source>
        <dbReference type="ARBA" id="ARBA00022968"/>
    </source>
</evidence>
<keyword evidence="3" id="KW-0328">Glycosyltransferase</keyword>
<comment type="cofactor">
    <cofactor evidence="11">
        <name>Mn(2+)</name>
        <dbReference type="ChEBI" id="CHEBI:29035"/>
    </cofactor>
    <text evidence="11">Binds 1 Mn(2+) ion per subunit.</text>
</comment>
<protein>
    <submittedName>
        <fullName evidence="14">Histo-blood group ABO system transferase-like</fullName>
    </submittedName>
</protein>
<evidence type="ECO:0000256" key="8">
    <source>
        <dbReference type="ARBA" id="ARBA00023136"/>
    </source>
</evidence>
<keyword evidence="6" id="KW-0735">Signal-anchor</keyword>
<evidence type="ECO:0000256" key="12">
    <source>
        <dbReference type="SAM" id="Phobius"/>
    </source>
</evidence>
<feature type="active site" description="Nucleophile" evidence="9">
    <location>
        <position position="304"/>
    </location>
</feature>
<dbReference type="SUPFAM" id="SSF53448">
    <property type="entry name" value="Nucleotide-diphospho-sugar transferases"/>
    <property type="match status" value="1"/>
</dbReference>
<accession>A0A9B0U196</accession>
<reference evidence="14" key="1">
    <citation type="submission" date="2025-08" db="UniProtKB">
        <authorList>
            <consortium name="RefSeq"/>
        </authorList>
    </citation>
    <scope>IDENTIFICATION</scope>
    <source>
        <tissue evidence="14">Spleen</tissue>
    </source>
</reference>
<feature type="binding site" evidence="11">
    <location>
        <position position="212"/>
    </location>
    <ligand>
        <name>Mn(2+)</name>
        <dbReference type="ChEBI" id="CHEBI:29035"/>
    </ligand>
</feature>
<feature type="binding site" evidence="10">
    <location>
        <begin position="212"/>
        <end position="214"/>
    </location>
    <ligand>
        <name>UDP-N-acetyl-alpha-D-galactosamine</name>
        <dbReference type="ChEBI" id="CHEBI:67138"/>
    </ligand>
</feature>
<dbReference type="PANTHER" id="PTHR10462:SF29">
    <property type="entry name" value="HISTO-BLOOD GROUP ABO SYSTEM TRANSFERASE"/>
    <property type="match status" value="1"/>
</dbReference>
<feature type="binding site" evidence="10">
    <location>
        <position position="304"/>
    </location>
    <ligand>
        <name>an alpha-L-fucosyl-(1-&gt;2)-beta-D-galactosyl derivative</name>
        <dbReference type="ChEBI" id="CHEBI:140327"/>
    </ligand>
</feature>
<dbReference type="InterPro" id="IPR029044">
    <property type="entry name" value="Nucleotide-diphossugar_trans"/>
</dbReference>
<sequence length="363" mass="42799">MAELLGTLSRKPKCYSLYHVTFLLLISVVLVYFGYCHLNRRHRNMENMLAWESLGLRKPGGLKVVKLSQMIYPQPDLRSPTRKDVLVVTPWQAPIVWEGTFNTDILNDQFRHQNATIGLTVFAVKKYVIFLSSFLKSAESFFMVGHRVNYYVFTDLPHTVPRVHLQNGRQLFVLKVRNYTRWQDISMHRMEIISNFSKQRFQREVDYLVCSDVDMKFRDHVGVEILSSLFGTLHPGFFGHSRQSFTYERRALSQAYISQDEGDFYYIGALFGGTVQEVYRLTKACHEAIMTDKGNNIEAVWQEESHLNKYLLYYKPTKVLSPEYMWDNRMLLQMTPIQLLQWNMVIRKKRFVILIKNYETLRS</sequence>
<dbReference type="GO" id="GO:0005975">
    <property type="term" value="P:carbohydrate metabolic process"/>
    <property type="evidence" value="ECO:0007669"/>
    <property type="project" value="InterPro"/>
</dbReference>
<dbReference type="RefSeq" id="XP_006871614.1">
    <property type="nucleotide sequence ID" value="XM_006871552.1"/>
</dbReference>
<comment type="subcellular location">
    <subcellularLocation>
        <location evidence="1">Membrane</location>
        <topology evidence="1">Single-pass type II membrane protein</topology>
    </subcellularLocation>
</comment>
<evidence type="ECO:0000313" key="13">
    <source>
        <dbReference type="Proteomes" id="UP000504623"/>
    </source>
</evidence>
<feature type="binding site" evidence="10">
    <location>
        <position position="246"/>
    </location>
    <ligand>
        <name>an alpha-L-fucosyl-(1-&gt;2)-beta-D-galactosyl derivative</name>
        <dbReference type="ChEBI" id="CHEBI:140327"/>
    </ligand>
</feature>
<evidence type="ECO:0000256" key="4">
    <source>
        <dbReference type="ARBA" id="ARBA00022679"/>
    </source>
</evidence>
<feature type="binding site" evidence="10">
    <location>
        <begin position="122"/>
        <end position="124"/>
    </location>
    <ligand>
        <name>UDP-N-acetyl-alpha-D-galactosamine</name>
        <dbReference type="ChEBI" id="CHEBI:67138"/>
    </ligand>
</feature>
<name>A0A9B0U196_CHRAS</name>
<keyword evidence="11" id="KW-0464">Manganese</keyword>
<keyword evidence="11" id="KW-0479">Metal-binding</keyword>
<dbReference type="Gene3D" id="3.90.550.10">
    <property type="entry name" value="Spore Coat Polysaccharide Biosynthesis Protein SpsA, Chain A"/>
    <property type="match status" value="1"/>
</dbReference>
<dbReference type="PANTHER" id="PTHR10462">
    <property type="entry name" value="GLYCOSYLTRANSFERASE-RELATED"/>
    <property type="match status" value="1"/>
</dbReference>
<dbReference type="AlphaFoldDB" id="A0A9B0U196"/>
<dbReference type="Proteomes" id="UP000504623">
    <property type="component" value="Unplaced"/>
</dbReference>
<evidence type="ECO:0000256" key="7">
    <source>
        <dbReference type="ARBA" id="ARBA00022989"/>
    </source>
</evidence>
<dbReference type="GO" id="GO:0005794">
    <property type="term" value="C:Golgi apparatus"/>
    <property type="evidence" value="ECO:0007669"/>
    <property type="project" value="TreeGrafter"/>
</dbReference>
<feature type="binding site" evidence="10">
    <location>
        <position position="127"/>
    </location>
    <ligand>
        <name>UDP-N-acetyl-alpha-D-galactosamine</name>
        <dbReference type="ChEBI" id="CHEBI:67138"/>
    </ligand>
</feature>
<dbReference type="Pfam" id="PF03414">
    <property type="entry name" value="Glyco_transf_6"/>
    <property type="match status" value="1"/>
</dbReference>
<keyword evidence="5 12" id="KW-0812">Transmembrane</keyword>
<evidence type="ECO:0000256" key="1">
    <source>
        <dbReference type="ARBA" id="ARBA00004606"/>
    </source>
</evidence>
<keyword evidence="13" id="KW-1185">Reference proteome</keyword>
<comment type="similarity">
    <text evidence="2">Belongs to the glycosyltransferase 6 family.</text>
</comment>
<dbReference type="FunFam" id="3.90.550.10:FF:000022">
    <property type="entry name" value="Histo-blood group ABO system transferase"/>
    <property type="match status" value="1"/>
</dbReference>
<dbReference type="OrthoDB" id="10013941at2759"/>
<evidence type="ECO:0000256" key="5">
    <source>
        <dbReference type="ARBA" id="ARBA00022692"/>
    </source>
</evidence>